<dbReference type="InterPro" id="IPR006483">
    <property type="entry name" value="CRISPR-assoc_Cas3_HD"/>
</dbReference>
<dbReference type="InterPro" id="IPR050547">
    <property type="entry name" value="DEAD_box_RNA_helicases"/>
</dbReference>
<evidence type="ECO:0000256" key="9">
    <source>
        <dbReference type="ARBA" id="ARBA00023118"/>
    </source>
</evidence>
<dbReference type="Gene3D" id="1.10.3210.30">
    <property type="match status" value="1"/>
</dbReference>
<evidence type="ECO:0000313" key="12">
    <source>
        <dbReference type="EMBL" id="MQL53407.1"/>
    </source>
</evidence>
<dbReference type="PROSITE" id="PS51192">
    <property type="entry name" value="HELICASE_ATP_BIND_1"/>
    <property type="match status" value="1"/>
</dbReference>
<evidence type="ECO:0000259" key="10">
    <source>
        <dbReference type="PROSITE" id="PS51192"/>
    </source>
</evidence>
<name>A0A6N7IVD0_9FIRM</name>
<dbReference type="Proteomes" id="UP000441717">
    <property type="component" value="Unassembled WGS sequence"/>
</dbReference>
<evidence type="ECO:0000256" key="5">
    <source>
        <dbReference type="ARBA" id="ARBA00022741"/>
    </source>
</evidence>
<dbReference type="PANTHER" id="PTHR47963:SF9">
    <property type="entry name" value="CRISPR-ASSOCIATED ENDONUCLEASE_HELICASE CAS3"/>
    <property type="match status" value="1"/>
</dbReference>
<feature type="domain" description="HD Cas3-type" evidence="11">
    <location>
        <begin position="8"/>
        <end position="238"/>
    </location>
</feature>
<comment type="similarity">
    <text evidence="1">In the N-terminal section; belongs to the CRISPR-associated nuclease Cas3-HD family.</text>
</comment>
<dbReference type="PROSITE" id="PS51643">
    <property type="entry name" value="HD_CAS3"/>
    <property type="match status" value="1"/>
</dbReference>
<evidence type="ECO:0000313" key="13">
    <source>
        <dbReference type="Proteomes" id="UP000441717"/>
    </source>
</evidence>
<evidence type="ECO:0000256" key="7">
    <source>
        <dbReference type="ARBA" id="ARBA00022806"/>
    </source>
</evidence>
<sequence>MPHYAHKEGARKYLLSAHLAWVAAGAATRLQAMPGRRDLVPAALLAGLTHDFGKYTGYFQRYLLQGKGGPAKQHAFISGLFALHLATGLDFPLPLRLAVFLSIVRHHRSLADPAEFLVAPRDLAPEVRENLDPETAGRLRVVEEQVADLRAQAGKVAQSLSCAAAHTARLLAKQGMDPPHWLAWDWHQMLDQFLDQWTAAYGALYTGWRRWKRRDDRDLSAYFDLIGLFSALIDADKIHAARVREAARTTIPGEGELLERYRAAHFGPPGNSMEILRENIYRNVAAGISRVPLEQKIFTITAPTGAGKTLAGFKAAFSLRERLSTVRNNTRPRIIYALPFTSIVDQTFEVGEKLLRTALADLADPAAPVPTSWILKHHHLADVRYSLLEDDEERSLDEALLLIESWQSEVVITTFVQLFHTLIGYENRMLKKLHRLGGAILILDEVQNIPVEYWPLVEETLRRACDHLHMRVILMTATRPEWFKEHEAVELAGDPDTVRRQFAAVNRVSVWADMTPLTADEAAANFLDAYAQDRSYLVVLNTIKSSIAFYEALRDYWAGSGPPLYYLSTNIIPAERERRLQEIRERLARGEKPVLVSTQVVEAGVDLDFDEVWRDLGPVDAVVQVAGRCNRHFRRARGNVHLMHLVDKPGEGNHSLASFVYGKIHTLAARRLFGARSFLEEPDFYDAVADYFHTVRQSKSLAESEGLLQAMARLRFTGKGADEESPCISDFALIRDLPHYVQVFVCADAAAEEIWNRYQSTVSGERDLRRRREAFLLLKRDFLRYIVSVPKDLLLHRLDGETRPPVIPPYLLDEFYDGQTGFKRVKDEGCLIY</sequence>
<evidence type="ECO:0000256" key="4">
    <source>
        <dbReference type="ARBA" id="ARBA00022723"/>
    </source>
</evidence>
<dbReference type="CDD" id="cd17930">
    <property type="entry name" value="DEXHc_cas3"/>
    <property type="match status" value="1"/>
</dbReference>
<dbReference type="AlphaFoldDB" id="A0A6N7IVD0"/>
<dbReference type="PANTHER" id="PTHR47963">
    <property type="entry name" value="DEAD-BOX ATP-DEPENDENT RNA HELICASE 47, MITOCHONDRIAL"/>
    <property type="match status" value="1"/>
</dbReference>
<dbReference type="GO" id="GO:0004518">
    <property type="term" value="F:nuclease activity"/>
    <property type="evidence" value="ECO:0007669"/>
    <property type="project" value="UniProtKB-KW"/>
</dbReference>
<keyword evidence="5" id="KW-0547">Nucleotide-binding</keyword>
<dbReference type="GO" id="GO:0051607">
    <property type="term" value="P:defense response to virus"/>
    <property type="evidence" value="ECO:0007669"/>
    <property type="project" value="UniProtKB-KW"/>
</dbReference>
<dbReference type="InterPro" id="IPR011545">
    <property type="entry name" value="DEAD/DEAH_box_helicase_dom"/>
</dbReference>
<dbReference type="CDD" id="cd09641">
    <property type="entry name" value="Cas3''_I"/>
    <property type="match status" value="1"/>
</dbReference>
<evidence type="ECO:0000259" key="11">
    <source>
        <dbReference type="PROSITE" id="PS51643"/>
    </source>
</evidence>
<dbReference type="SUPFAM" id="SSF52540">
    <property type="entry name" value="P-loop containing nucleoside triphosphate hydrolases"/>
    <property type="match status" value="1"/>
</dbReference>
<dbReference type="GO" id="GO:0003723">
    <property type="term" value="F:RNA binding"/>
    <property type="evidence" value="ECO:0007669"/>
    <property type="project" value="TreeGrafter"/>
</dbReference>
<dbReference type="InterPro" id="IPR006474">
    <property type="entry name" value="Helicase_Cas3_CRISPR-ass_core"/>
</dbReference>
<dbReference type="InterPro" id="IPR054712">
    <property type="entry name" value="Cas3-like_dom"/>
</dbReference>
<accession>A0A6N7IVD0</accession>
<comment type="similarity">
    <text evidence="2">In the central section; belongs to the CRISPR-associated helicase Cas3 family.</text>
</comment>
<keyword evidence="9" id="KW-0051">Antiviral defense</keyword>
<dbReference type="InterPro" id="IPR038257">
    <property type="entry name" value="CRISPR-assoc_Cas3_HD_sf"/>
</dbReference>
<dbReference type="NCBIfam" id="TIGR01596">
    <property type="entry name" value="cas3_HD"/>
    <property type="match status" value="1"/>
</dbReference>
<proteinExistence type="inferred from homology"/>
<keyword evidence="13" id="KW-1185">Reference proteome</keyword>
<evidence type="ECO:0000256" key="3">
    <source>
        <dbReference type="ARBA" id="ARBA00022722"/>
    </source>
</evidence>
<dbReference type="OrthoDB" id="9810236at2"/>
<evidence type="ECO:0000256" key="2">
    <source>
        <dbReference type="ARBA" id="ARBA00009046"/>
    </source>
</evidence>
<dbReference type="InterPro" id="IPR027417">
    <property type="entry name" value="P-loop_NTPase"/>
</dbReference>
<evidence type="ECO:0000256" key="8">
    <source>
        <dbReference type="ARBA" id="ARBA00022840"/>
    </source>
</evidence>
<keyword evidence="7" id="KW-0347">Helicase</keyword>
<gene>
    <name evidence="12" type="primary">cas3</name>
    <name evidence="12" type="ORF">GFC01_14300</name>
</gene>
<dbReference type="GO" id="GO:0016787">
    <property type="term" value="F:hydrolase activity"/>
    <property type="evidence" value="ECO:0007669"/>
    <property type="project" value="UniProtKB-KW"/>
</dbReference>
<dbReference type="GO" id="GO:0003724">
    <property type="term" value="F:RNA helicase activity"/>
    <property type="evidence" value="ECO:0007669"/>
    <property type="project" value="TreeGrafter"/>
</dbReference>
<dbReference type="RefSeq" id="WP_152947879.1">
    <property type="nucleotide sequence ID" value="NZ_WHYR01000048.1"/>
</dbReference>
<dbReference type="Pfam" id="PF00270">
    <property type="entry name" value="DEAD"/>
    <property type="match status" value="1"/>
</dbReference>
<dbReference type="NCBIfam" id="TIGR01587">
    <property type="entry name" value="cas3_core"/>
    <property type="match status" value="1"/>
</dbReference>
<dbReference type="EMBL" id="WHYR01000048">
    <property type="protein sequence ID" value="MQL53407.1"/>
    <property type="molecule type" value="Genomic_DNA"/>
</dbReference>
<evidence type="ECO:0000256" key="6">
    <source>
        <dbReference type="ARBA" id="ARBA00022801"/>
    </source>
</evidence>
<keyword evidence="4" id="KW-0479">Metal-binding</keyword>
<dbReference type="InterPro" id="IPR014001">
    <property type="entry name" value="Helicase_ATP-bd"/>
</dbReference>
<keyword evidence="8" id="KW-0067">ATP-binding</keyword>
<dbReference type="Pfam" id="PF22590">
    <property type="entry name" value="Cas3-like_C_2"/>
    <property type="match status" value="1"/>
</dbReference>
<keyword evidence="3" id="KW-0540">Nuclease</keyword>
<dbReference type="GO" id="GO:0046872">
    <property type="term" value="F:metal ion binding"/>
    <property type="evidence" value="ECO:0007669"/>
    <property type="project" value="UniProtKB-KW"/>
</dbReference>
<protein>
    <submittedName>
        <fullName evidence="12">CRISPR-associated helicase Cas3</fullName>
    </submittedName>
</protein>
<keyword evidence="6" id="KW-0378">Hydrolase</keyword>
<evidence type="ECO:0000256" key="1">
    <source>
        <dbReference type="ARBA" id="ARBA00006847"/>
    </source>
</evidence>
<dbReference type="SUPFAM" id="SSF109604">
    <property type="entry name" value="HD-domain/PDEase-like"/>
    <property type="match status" value="1"/>
</dbReference>
<reference evidence="12 13" key="1">
    <citation type="submission" date="2019-10" db="EMBL/GenBank/DDBJ databases">
        <title>Comparative genomics of sulfur disproportionating microorganisms.</title>
        <authorList>
            <person name="Ward L.M."/>
            <person name="Bertran E."/>
            <person name="Johnston D."/>
        </authorList>
    </citation>
    <scope>NUCLEOTIDE SEQUENCE [LARGE SCALE GENOMIC DNA]</scope>
    <source>
        <strain evidence="12 13">DSM 14055</strain>
    </source>
</reference>
<dbReference type="Gene3D" id="3.40.50.300">
    <property type="entry name" value="P-loop containing nucleotide triphosphate hydrolases"/>
    <property type="match status" value="2"/>
</dbReference>
<organism evidence="12 13">
    <name type="scientific">Desulfofundulus thermobenzoicus</name>
    <dbReference type="NCBI Taxonomy" id="29376"/>
    <lineage>
        <taxon>Bacteria</taxon>
        <taxon>Bacillati</taxon>
        <taxon>Bacillota</taxon>
        <taxon>Clostridia</taxon>
        <taxon>Eubacteriales</taxon>
        <taxon>Peptococcaceae</taxon>
        <taxon>Desulfofundulus</taxon>
    </lineage>
</organism>
<dbReference type="GO" id="GO:0005524">
    <property type="term" value="F:ATP binding"/>
    <property type="evidence" value="ECO:0007669"/>
    <property type="project" value="UniProtKB-KW"/>
</dbReference>
<comment type="caution">
    <text evidence="12">The sequence shown here is derived from an EMBL/GenBank/DDBJ whole genome shotgun (WGS) entry which is preliminary data.</text>
</comment>
<feature type="domain" description="Helicase ATP-binding" evidence="10">
    <location>
        <begin position="289"/>
        <end position="478"/>
    </location>
</feature>
<dbReference type="SMART" id="SM00487">
    <property type="entry name" value="DEXDc"/>
    <property type="match status" value="1"/>
</dbReference>